<dbReference type="AlphaFoldDB" id="J9VYA7"/>
<dbReference type="PATRIC" id="fig|1071400.3.peg.135"/>
<name>J9VYA7_LENBU</name>
<keyword evidence="2" id="KW-1185">Reference proteome</keyword>
<accession>J9VYA7</accession>
<reference evidence="1 2" key="1">
    <citation type="journal article" date="2012" name="J. Biotechnol.">
        <title>Insights into the completely annotated genome of Lactobacillus buchneri CD034, a strain isolated from stable grass silage.</title>
        <authorList>
            <person name="Heinl S."/>
            <person name="Wibberg D."/>
            <person name="Eikmeyer F."/>
            <person name="Szczepanowski R."/>
            <person name="Blom J."/>
            <person name="Linke B."/>
            <person name="Goesmann A."/>
            <person name="Grabherr R."/>
            <person name="Schwab H."/>
            <person name="Puhler A."/>
            <person name="Schluter A."/>
        </authorList>
    </citation>
    <scope>NUCLEOTIDE SEQUENCE [LARGE SCALE GENOMIC DNA]</scope>
    <source>
        <strain evidence="1 2">CD034</strain>
    </source>
</reference>
<proteinExistence type="predicted"/>
<dbReference type="RefSeq" id="WP_014939152.1">
    <property type="nucleotide sequence ID" value="NC_018610.1"/>
</dbReference>
<dbReference type="Proteomes" id="UP000007332">
    <property type="component" value="Chromosome"/>
</dbReference>
<dbReference type="KEGG" id="lbn:LBUCD034_0139"/>
<dbReference type="EMBL" id="CP003043">
    <property type="protein sequence ID" value="AFR99248.1"/>
    <property type="molecule type" value="Genomic_DNA"/>
</dbReference>
<sequence length="171" mass="19417">MPIVVLKDFYQPNDLIQIVTAAIHANNADCHAIIEPNIIVSSSNVVSNPRRYEDLMHFTVRPFNQKLKGIYSFYKERGNVYLEKLPDNSVMGLSPIYLGEGKESTVPKQLMAALEKKIESFCYENGVANVDRYPFDQLKLAEVTLRIVSEDTYQVPGFTFDIQALPEVEVE</sequence>
<gene>
    <name evidence="1" type="ORF">LBUCD034_0139</name>
</gene>
<evidence type="ECO:0000313" key="2">
    <source>
        <dbReference type="Proteomes" id="UP000007332"/>
    </source>
</evidence>
<protein>
    <submittedName>
        <fullName evidence="1">Uncharacterized protein</fullName>
    </submittedName>
</protein>
<organism evidence="1 2">
    <name type="scientific">Lentilactobacillus buchneri subsp. silagei CD034</name>
    <dbReference type="NCBI Taxonomy" id="1071400"/>
    <lineage>
        <taxon>Bacteria</taxon>
        <taxon>Bacillati</taxon>
        <taxon>Bacillota</taxon>
        <taxon>Bacilli</taxon>
        <taxon>Lactobacillales</taxon>
        <taxon>Lactobacillaceae</taxon>
        <taxon>Lentilactobacillus</taxon>
        <taxon>Lentilactobacillus buchneri subsp. silagei</taxon>
    </lineage>
</organism>
<dbReference type="HOGENOM" id="CLU_1560974_0_0_9"/>
<evidence type="ECO:0000313" key="1">
    <source>
        <dbReference type="EMBL" id="AFR99248.1"/>
    </source>
</evidence>